<feature type="transmembrane region" description="Helical" evidence="1">
    <location>
        <begin position="236"/>
        <end position="260"/>
    </location>
</feature>
<dbReference type="PANTHER" id="PTHR12822:SF2">
    <property type="entry name" value="PROTEIN YIPF"/>
    <property type="match status" value="1"/>
</dbReference>
<dbReference type="Proteomes" id="UP000664859">
    <property type="component" value="Unassembled WGS sequence"/>
</dbReference>
<dbReference type="OrthoDB" id="10256463at2759"/>
<name>A0A836CBC5_9STRA</name>
<protein>
    <recommendedName>
        <fullName evidence="4">Protein YIPF</fullName>
    </recommendedName>
</protein>
<proteinExistence type="predicted"/>
<dbReference type="EMBL" id="JAFCMP010000518">
    <property type="protein sequence ID" value="KAG5178061.1"/>
    <property type="molecule type" value="Genomic_DNA"/>
</dbReference>
<keyword evidence="1" id="KW-0472">Membrane</keyword>
<dbReference type="PANTHER" id="PTHR12822">
    <property type="entry name" value="PROTEIN YIPF"/>
    <property type="match status" value="1"/>
</dbReference>
<evidence type="ECO:0000313" key="3">
    <source>
        <dbReference type="Proteomes" id="UP000664859"/>
    </source>
</evidence>
<dbReference type="AlphaFoldDB" id="A0A836CBC5"/>
<dbReference type="GO" id="GO:0005794">
    <property type="term" value="C:Golgi apparatus"/>
    <property type="evidence" value="ECO:0007669"/>
    <property type="project" value="InterPro"/>
</dbReference>
<comment type="caution">
    <text evidence="2">The sequence shown here is derived from an EMBL/GenBank/DDBJ whole genome shotgun (WGS) entry which is preliminary data.</text>
</comment>
<dbReference type="GO" id="GO:0031267">
    <property type="term" value="F:small GTPase binding"/>
    <property type="evidence" value="ECO:0007669"/>
    <property type="project" value="InterPro"/>
</dbReference>
<keyword evidence="1" id="KW-0812">Transmembrane</keyword>
<reference evidence="2" key="1">
    <citation type="submission" date="2021-02" db="EMBL/GenBank/DDBJ databases">
        <title>First Annotated Genome of the Yellow-green Alga Tribonema minus.</title>
        <authorList>
            <person name="Mahan K.M."/>
        </authorList>
    </citation>
    <scope>NUCLEOTIDE SEQUENCE</scope>
    <source>
        <strain evidence="2">UTEX B ZZ1240</strain>
    </source>
</reference>
<dbReference type="InterPro" id="IPR039765">
    <property type="entry name" value="Yip5/YIPF1/YIPF2"/>
</dbReference>
<feature type="transmembrane region" description="Helical" evidence="1">
    <location>
        <begin position="178"/>
        <end position="198"/>
    </location>
</feature>
<sequence>MAMHPSDSNDFSWGSDALLAGQDTSRLLAGVEDVERQQAAQRKPQQDPGAAGVGVGGGDDGGVLGVLMGCLSMGSLKPFFNVNDADVYDRILHGLLVRRGPLLTAAEGQTADLYGPIWCSATLIFMLAAAANISGLESGRGPDFRLALSGVGIVYGYMLVGGFGLWAAGKAWGLELSLAHTLCLYGYSLVGFVPMALLTAIPYGIVQWVALLVPAIVGGGFLYLNVMPAVREKAPAVAMTVLACLGGLQVALWLALSLALY</sequence>
<accession>A0A836CBC5</accession>
<evidence type="ECO:0008006" key="4">
    <source>
        <dbReference type="Google" id="ProtNLM"/>
    </source>
</evidence>
<feature type="transmembrane region" description="Helical" evidence="1">
    <location>
        <begin position="205"/>
        <end position="224"/>
    </location>
</feature>
<keyword evidence="1" id="KW-1133">Transmembrane helix</keyword>
<evidence type="ECO:0000313" key="2">
    <source>
        <dbReference type="EMBL" id="KAG5178061.1"/>
    </source>
</evidence>
<organism evidence="2 3">
    <name type="scientific">Tribonema minus</name>
    <dbReference type="NCBI Taxonomy" id="303371"/>
    <lineage>
        <taxon>Eukaryota</taxon>
        <taxon>Sar</taxon>
        <taxon>Stramenopiles</taxon>
        <taxon>Ochrophyta</taxon>
        <taxon>PX clade</taxon>
        <taxon>Xanthophyceae</taxon>
        <taxon>Tribonematales</taxon>
        <taxon>Tribonemataceae</taxon>
        <taxon>Tribonema</taxon>
    </lineage>
</organism>
<dbReference type="GO" id="GO:0016192">
    <property type="term" value="P:vesicle-mediated transport"/>
    <property type="evidence" value="ECO:0007669"/>
    <property type="project" value="InterPro"/>
</dbReference>
<gene>
    <name evidence="2" type="ORF">JKP88DRAFT_264785</name>
</gene>
<feature type="transmembrane region" description="Helical" evidence="1">
    <location>
        <begin position="146"/>
        <end position="166"/>
    </location>
</feature>
<feature type="transmembrane region" description="Helical" evidence="1">
    <location>
        <begin position="113"/>
        <end position="134"/>
    </location>
</feature>
<evidence type="ECO:0000256" key="1">
    <source>
        <dbReference type="SAM" id="Phobius"/>
    </source>
</evidence>
<keyword evidence="3" id="KW-1185">Reference proteome</keyword>